<feature type="transmembrane region" description="Helical" evidence="1">
    <location>
        <begin position="343"/>
        <end position="368"/>
    </location>
</feature>
<name>A0ABR7F3S2_9FIRM</name>
<keyword evidence="3" id="KW-1185">Reference proteome</keyword>
<proteinExistence type="predicted"/>
<feature type="transmembrane region" description="Helical" evidence="1">
    <location>
        <begin position="71"/>
        <end position="96"/>
    </location>
</feature>
<feature type="transmembrane region" description="Helical" evidence="1">
    <location>
        <begin position="243"/>
        <end position="261"/>
    </location>
</feature>
<dbReference type="EMBL" id="JACOOZ010000006">
    <property type="protein sequence ID" value="MBC5668273.1"/>
    <property type="molecule type" value="Genomic_DNA"/>
</dbReference>
<dbReference type="Proteomes" id="UP000597877">
    <property type="component" value="Unassembled WGS sequence"/>
</dbReference>
<keyword evidence="1" id="KW-0472">Membrane</keyword>
<feature type="transmembrane region" description="Helical" evidence="1">
    <location>
        <begin position="116"/>
        <end position="143"/>
    </location>
</feature>
<gene>
    <name evidence="2" type="ORF">H8S00_09785</name>
</gene>
<feature type="transmembrane region" description="Helical" evidence="1">
    <location>
        <begin position="309"/>
        <end position="331"/>
    </location>
</feature>
<organism evidence="2 3">
    <name type="scientific">Eubacterium segne</name>
    <dbReference type="NCBI Taxonomy" id="2763045"/>
    <lineage>
        <taxon>Bacteria</taxon>
        <taxon>Bacillati</taxon>
        <taxon>Bacillota</taxon>
        <taxon>Clostridia</taxon>
        <taxon>Eubacteriales</taxon>
        <taxon>Eubacteriaceae</taxon>
        <taxon>Eubacterium</taxon>
    </lineage>
</organism>
<evidence type="ECO:0000256" key="1">
    <source>
        <dbReference type="SAM" id="Phobius"/>
    </source>
</evidence>
<feature type="transmembrane region" description="Helical" evidence="1">
    <location>
        <begin position="29"/>
        <end position="50"/>
    </location>
</feature>
<comment type="caution">
    <text evidence="2">The sequence shown here is derived from an EMBL/GenBank/DDBJ whole genome shotgun (WGS) entry which is preliminary data.</text>
</comment>
<protein>
    <submittedName>
        <fullName evidence="2">ABC transporter permease</fullName>
    </submittedName>
</protein>
<evidence type="ECO:0000313" key="2">
    <source>
        <dbReference type="EMBL" id="MBC5668273.1"/>
    </source>
</evidence>
<feature type="transmembrane region" description="Helical" evidence="1">
    <location>
        <begin position="155"/>
        <end position="180"/>
    </location>
</feature>
<evidence type="ECO:0000313" key="3">
    <source>
        <dbReference type="Proteomes" id="UP000597877"/>
    </source>
</evidence>
<keyword evidence="1" id="KW-0812">Transmembrane</keyword>
<sequence>MENNVGLSGRKKAVALFKWSLRKNLPFSIAYWILLFLSFPMIEIFAMIVCGTQQNLGMESYIKDMKEVCEYLPAIFFVAFAIIFSIIMAIMSFSYMHNKRSVDLFGSYPISRRTLFFVRYFSTLVLCIVPMIIIGSVGAILGLSDVALIESFKVIGILTVTIIGNVSFIAMISLCCGTVADVLISYVVISAIYPICVLIGVLFPQSVIPGLAVSEIPSTILTFLSPAASFYTCKFGSGSGLGIAWWICLSVVLMAASFVLCKQRKAESAQNAFAFSIVEIIIKFFTCFATGFGVGYMCSFLGDDSCKAQYIWFVVGTVIAVMTANLLLHLVFHRGLSKFKSSLMECGVVFVCIMAFLLITTSGGLGYLQRVPDKEDVQKVNIVQGNTQSFVIDGKDVLASYTDDANIISDVCEVHKLITNSLDKHHGFLPIKSRYGGSDQESISIKYVLKNGKTISRKYDGYYIARNTKDIMKKMSDITSTKYYSQVKHPFYIIPYKYITDMQISKYVVNGDADEEEIYGDDYAVKAGQVTDEVDYLSKPENKELINSFVEALKKDVEANGMYIPKSYEKIWGISVTYRISSDDGYDAGGYAGGLIYIPEAYTNTMKILEDKGYLNDAYNFVSECETYTYNEKGKYLSGKKIYFTLPEGWDKNKEVQCVAVGDDETMLTEIDNTLTKCKKVSDTVWMYEIPDDDKYTQLYKEENDEDFVTKGVVFYQIGKKDMNISGLITLPEKHDGQQVTLGKQLKKEYENFFSNMYEYNWTKFNK</sequence>
<feature type="transmembrane region" description="Helical" evidence="1">
    <location>
        <begin position="186"/>
        <end position="203"/>
    </location>
</feature>
<keyword evidence="1" id="KW-1133">Transmembrane helix</keyword>
<feature type="transmembrane region" description="Helical" evidence="1">
    <location>
        <begin position="273"/>
        <end position="297"/>
    </location>
</feature>
<dbReference type="RefSeq" id="WP_118590079.1">
    <property type="nucleotide sequence ID" value="NZ_JACOOZ010000006.1"/>
</dbReference>
<accession>A0ABR7F3S2</accession>
<reference evidence="2 3" key="1">
    <citation type="submission" date="2020-08" db="EMBL/GenBank/DDBJ databases">
        <title>Genome public.</title>
        <authorList>
            <person name="Liu C."/>
            <person name="Sun Q."/>
        </authorList>
    </citation>
    <scope>NUCLEOTIDE SEQUENCE [LARGE SCALE GENOMIC DNA]</scope>
    <source>
        <strain evidence="2 3">BX4</strain>
    </source>
</reference>